<reference evidence="1 2" key="1">
    <citation type="submission" date="2018-04" db="EMBL/GenBank/DDBJ databases">
        <authorList>
            <person name="Vogel A."/>
        </authorList>
    </citation>
    <scope>NUCLEOTIDE SEQUENCE [LARGE SCALE GENOMIC DNA]</scope>
</reference>
<name>A0A484LHV4_9ASTE</name>
<protein>
    <submittedName>
        <fullName evidence="1">Uncharacterized protein</fullName>
    </submittedName>
</protein>
<accession>A0A484LHV4</accession>
<dbReference type="AlphaFoldDB" id="A0A484LHV4"/>
<gene>
    <name evidence="1" type="ORF">CCAM_LOCUS17495</name>
</gene>
<evidence type="ECO:0000313" key="2">
    <source>
        <dbReference type="Proteomes" id="UP000595140"/>
    </source>
</evidence>
<keyword evidence="2" id="KW-1185">Reference proteome</keyword>
<sequence length="78" mass="9168">MLQIWLGFGQSNKGTGLACKYEVNIEAGVFMETIDIYVAFANGWAYFLRVFPWIRLLVVRRQHFAENYEFERFVLGLI</sequence>
<dbReference type="Proteomes" id="UP000595140">
    <property type="component" value="Unassembled WGS sequence"/>
</dbReference>
<proteinExistence type="predicted"/>
<dbReference type="EMBL" id="OOIL02001452">
    <property type="protein sequence ID" value="VFQ75719.1"/>
    <property type="molecule type" value="Genomic_DNA"/>
</dbReference>
<evidence type="ECO:0000313" key="1">
    <source>
        <dbReference type="EMBL" id="VFQ75719.1"/>
    </source>
</evidence>
<organism evidence="1 2">
    <name type="scientific">Cuscuta campestris</name>
    <dbReference type="NCBI Taxonomy" id="132261"/>
    <lineage>
        <taxon>Eukaryota</taxon>
        <taxon>Viridiplantae</taxon>
        <taxon>Streptophyta</taxon>
        <taxon>Embryophyta</taxon>
        <taxon>Tracheophyta</taxon>
        <taxon>Spermatophyta</taxon>
        <taxon>Magnoliopsida</taxon>
        <taxon>eudicotyledons</taxon>
        <taxon>Gunneridae</taxon>
        <taxon>Pentapetalae</taxon>
        <taxon>asterids</taxon>
        <taxon>lamiids</taxon>
        <taxon>Solanales</taxon>
        <taxon>Convolvulaceae</taxon>
        <taxon>Cuscuteae</taxon>
        <taxon>Cuscuta</taxon>
        <taxon>Cuscuta subgen. Grammica</taxon>
        <taxon>Cuscuta sect. Cleistogrammica</taxon>
    </lineage>
</organism>